<evidence type="ECO:0000256" key="1">
    <source>
        <dbReference type="SAM" id="Phobius"/>
    </source>
</evidence>
<reference evidence="2 3" key="1">
    <citation type="journal article" date="2016" name="Mol. Biol. Evol.">
        <title>Comparative Genomics of Early-Diverging Mushroom-Forming Fungi Provides Insights into the Origins of Lignocellulose Decay Capabilities.</title>
        <authorList>
            <person name="Nagy L.G."/>
            <person name="Riley R."/>
            <person name="Tritt A."/>
            <person name="Adam C."/>
            <person name="Daum C."/>
            <person name="Floudas D."/>
            <person name="Sun H."/>
            <person name="Yadav J.S."/>
            <person name="Pangilinan J."/>
            <person name="Larsson K.H."/>
            <person name="Matsuura K."/>
            <person name="Barry K."/>
            <person name="Labutti K."/>
            <person name="Kuo R."/>
            <person name="Ohm R.A."/>
            <person name="Bhattacharya S.S."/>
            <person name="Shirouzu T."/>
            <person name="Yoshinaga Y."/>
            <person name="Martin F.M."/>
            <person name="Grigoriev I.V."/>
            <person name="Hibbett D.S."/>
        </authorList>
    </citation>
    <scope>NUCLEOTIDE SEQUENCE [LARGE SCALE GENOMIC DNA]</scope>
    <source>
        <strain evidence="2 3">CBS 109695</strain>
    </source>
</reference>
<dbReference type="Proteomes" id="UP000076532">
    <property type="component" value="Unassembled WGS sequence"/>
</dbReference>
<proteinExistence type="predicted"/>
<accession>A0A167W0F3</accession>
<protein>
    <submittedName>
        <fullName evidence="2">Uncharacterized protein</fullName>
    </submittedName>
</protein>
<keyword evidence="1" id="KW-0812">Transmembrane</keyword>
<dbReference type="EMBL" id="KV417832">
    <property type="protein sequence ID" value="KZP05560.1"/>
    <property type="molecule type" value="Genomic_DNA"/>
</dbReference>
<feature type="transmembrane region" description="Helical" evidence="1">
    <location>
        <begin position="142"/>
        <end position="164"/>
    </location>
</feature>
<keyword evidence="1" id="KW-1133">Transmembrane helix</keyword>
<feature type="transmembrane region" description="Helical" evidence="1">
    <location>
        <begin position="24"/>
        <end position="46"/>
    </location>
</feature>
<keyword evidence="1" id="KW-0472">Membrane</keyword>
<sequence length="240" mass="26965">MDLFLWPFTQEIWELSAGIHTFDILWGTLFLLCAFLILGFGDIPVVSMVMCMKGHNSFSPCRMCEITGLTVLEAGGTTLYVPLNHTNHPDVNEDDGQCYNPHRLPLHTHNGLLSQAREVQATITVTAGDELAKKYGIKCVPLLLHLPTLCFPASFPFVFLPFFWGTFFKTLFFLWRGNEEYELVKAIWQGLGVRTANSGSMIPLVYGARVPNVATNSGGYVSAEMWSFWTLYLGPILLRH</sequence>
<organism evidence="2 3">
    <name type="scientific">Athelia psychrophila</name>
    <dbReference type="NCBI Taxonomy" id="1759441"/>
    <lineage>
        <taxon>Eukaryota</taxon>
        <taxon>Fungi</taxon>
        <taxon>Dikarya</taxon>
        <taxon>Basidiomycota</taxon>
        <taxon>Agaricomycotina</taxon>
        <taxon>Agaricomycetes</taxon>
        <taxon>Agaricomycetidae</taxon>
        <taxon>Atheliales</taxon>
        <taxon>Atheliaceae</taxon>
        <taxon>Athelia</taxon>
    </lineage>
</organism>
<dbReference type="STRING" id="436010.A0A167W0F3"/>
<keyword evidence="3" id="KW-1185">Reference proteome</keyword>
<dbReference type="AlphaFoldDB" id="A0A167W0F3"/>
<evidence type="ECO:0000313" key="3">
    <source>
        <dbReference type="Proteomes" id="UP000076532"/>
    </source>
</evidence>
<gene>
    <name evidence="2" type="ORF">FIBSPDRAFT_914864</name>
</gene>
<dbReference type="OrthoDB" id="2404451at2759"/>
<name>A0A167W0F3_9AGAM</name>
<evidence type="ECO:0000313" key="2">
    <source>
        <dbReference type="EMBL" id="KZP05560.1"/>
    </source>
</evidence>